<comment type="caution">
    <text evidence="2">The sequence shown here is derived from an EMBL/GenBank/DDBJ whole genome shotgun (WGS) entry which is preliminary data.</text>
</comment>
<feature type="compositionally biased region" description="Low complexity" evidence="1">
    <location>
        <begin position="131"/>
        <end position="142"/>
    </location>
</feature>
<reference evidence="2" key="1">
    <citation type="journal article" date="2023" name="Insect Mol. Biol.">
        <title>Genome sequencing provides insights into the evolution of gene families encoding plant cell wall-degrading enzymes in longhorned beetles.</title>
        <authorList>
            <person name="Shin N.R."/>
            <person name="Okamura Y."/>
            <person name="Kirsch R."/>
            <person name="Pauchet Y."/>
        </authorList>
    </citation>
    <scope>NUCLEOTIDE SEQUENCE</scope>
    <source>
        <strain evidence="2">AMC_N1</strain>
    </source>
</reference>
<name>A0AAV8ZIR6_9CUCU</name>
<feature type="compositionally biased region" description="Low complexity" evidence="1">
    <location>
        <begin position="152"/>
        <end position="179"/>
    </location>
</feature>
<protein>
    <submittedName>
        <fullName evidence="2">Uncharacterized protein</fullName>
    </submittedName>
</protein>
<proteinExistence type="predicted"/>
<dbReference type="EMBL" id="JAPWTK010000001">
    <property type="protein sequence ID" value="KAJ8963227.1"/>
    <property type="molecule type" value="Genomic_DNA"/>
</dbReference>
<keyword evidence="3" id="KW-1185">Reference proteome</keyword>
<evidence type="ECO:0000313" key="2">
    <source>
        <dbReference type="EMBL" id="KAJ8963227.1"/>
    </source>
</evidence>
<feature type="compositionally biased region" description="Basic and acidic residues" evidence="1">
    <location>
        <begin position="190"/>
        <end position="200"/>
    </location>
</feature>
<evidence type="ECO:0000256" key="1">
    <source>
        <dbReference type="SAM" id="MobiDB-lite"/>
    </source>
</evidence>
<gene>
    <name evidence="2" type="ORF">NQ318_018693</name>
</gene>
<feature type="region of interest" description="Disordered" evidence="1">
    <location>
        <begin position="131"/>
        <end position="207"/>
    </location>
</feature>
<organism evidence="2 3">
    <name type="scientific">Aromia moschata</name>
    <dbReference type="NCBI Taxonomy" id="1265417"/>
    <lineage>
        <taxon>Eukaryota</taxon>
        <taxon>Metazoa</taxon>
        <taxon>Ecdysozoa</taxon>
        <taxon>Arthropoda</taxon>
        <taxon>Hexapoda</taxon>
        <taxon>Insecta</taxon>
        <taxon>Pterygota</taxon>
        <taxon>Neoptera</taxon>
        <taxon>Endopterygota</taxon>
        <taxon>Coleoptera</taxon>
        <taxon>Polyphaga</taxon>
        <taxon>Cucujiformia</taxon>
        <taxon>Chrysomeloidea</taxon>
        <taxon>Cerambycidae</taxon>
        <taxon>Cerambycinae</taxon>
        <taxon>Callichromatini</taxon>
        <taxon>Aromia</taxon>
    </lineage>
</organism>
<dbReference type="AlphaFoldDB" id="A0AAV8ZIR6"/>
<sequence length="207" mass="21093">MDTKVKVVFLLVTTAVNAGLIAVSPQILEGPSTRTVLLWGTQAAPNVIATAAVGQSIPLVDAPVLLHAAPATVAVNALPELVLAPAVEASADSTETKAETDAVSVEAAAAKSAPEKNKTAVEVTAEVTEVTKATTEEASTEAPKAEEKNTSEETAAVAESASSSSSTSKTTSETAAAKSAELEGQYVPDNSERQFDDGLYKPDAAGW</sequence>
<evidence type="ECO:0000313" key="3">
    <source>
        <dbReference type="Proteomes" id="UP001162162"/>
    </source>
</evidence>
<dbReference type="Proteomes" id="UP001162162">
    <property type="component" value="Unassembled WGS sequence"/>
</dbReference>
<accession>A0AAV8ZIR6</accession>